<dbReference type="SUPFAM" id="SSF48179">
    <property type="entry name" value="6-phosphogluconate dehydrogenase C-terminal domain-like"/>
    <property type="match status" value="1"/>
</dbReference>
<dbReference type="SUPFAM" id="SSF51735">
    <property type="entry name" value="NAD(P)-binding Rossmann-fold domains"/>
    <property type="match status" value="1"/>
</dbReference>
<dbReference type="InterPro" id="IPR002204">
    <property type="entry name" value="3-OH-isobutyrate_DH-rel_CS"/>
</dbReference>
<dbReference type="InterPro" id="IPR006115">
    <property type="entry name" value="6PGDH_NADP-bd"/>
</dbReference>
<dbReference type="Gene3D" id="3.40.50.720">
    <property type="entry name" value="NAD(P)-binding Rossmann-like Domain"/>
    <property type="match status" value="1"/>
</dbReference>
<dbReference type="Gene3D" id="1.10.1040.10">
    <property type="entry name" value="N-(1-d-carboxylethyl)-l-norvaline Dehydrogenase, domain 2"/>
    <property type="match status" value="1"/>
</dbReference>
<name>A0A6V1VYN4_HETAK</name>
<dbReference type="GO" id="GO:0016491">
    <property type="term" value="F:oxidoreductase activity"/>
    <property type="evidence" value="ECO:0007669"/>
    <property type="project" value="UniProtKB-KW"/>
</dbReference>
<dbReference type="AlphaFoldDB" id="A0A6V1VYN4"/>
<sequence length="338" mass="35166">MAGEGGEFGFIGLGIMGTGMASNLLKGGRDLIVWNRSANKIDALKEISKSFEYGGRIKVASSPMEVIGSTQTTFSMLSTPKAARAVFYADDGILAGAFEGKSIVDCATLQEEDMQEFSLKFTEKGGRFLEAPVSGSKGPAEAGQLIFLTAGERALFDAVQPELDLMGKASFYLGDIGQGTRMKLVVNKIMGTMLASLAEGMVLAKECGLSQEELLGILDLGAMANPMFKLKGPAMAAPGAAYPAAFPLKHAQKDMKFALALAAQLGVELPVAAAANAAYEQVLGAHGDSDFAAVYEAVGKRGEEGPPPTEATPYWKSYSGTCTGGMVPPPPGDKGAGD</sequence>
<dbReference type="InterPro" id="IPR051265">
    <property type="entry name" value="HIBADH-related_NP60_sf"/>
</dbReference>
<evidence type="ECO:0000259" key="6">
    <source>
        <dbReference type="Pfam" id="PF14833"/>
    </source>
</evidence>
<comment type="similarity">
    <text evidence="1">Belongs to the HIBADH-related family. NP60 subfamily.</text>
</comment>
<feature type="domain" description="3-hydroxyisobutyrate dehydrogenase-like NAD-binding" evidence="6">
    <location>
        <begin position="177"/>
        <end position="297"/>
    </location>
</feature>
<dbReference type="PANTHER" id="PTHR43580">
    <property type="entry name" value="OXIDOREDUCTASE GLYR1-RELATED"/>
    <property type="match status" value="1"/>
</dbReference>
<organism evidence="7">
    <name type="scientific">Heterosigma akashiwo</name>
    <name type="common">Chromophytic alga</name>
    <name type="synonym">Heterosigma carterae</name>
    <dbReference type="NCBI Taxonomy" id="2829"/>
    <lineage>
        <taxon>Eukaryota</taxon>
        <taxon>Sar</taxon>
        <taxon>Stramenopiles</taxon>
        <taxon>Ochrophyta</taxon>
        <taxon>Raphidophyceae</taxon>
        <taxon>Chattonellales</taxon>
        <taxon>Chattonellaceae</taxon>
        <taxon>Heterosigma</taxon>
    </lineage>
</organism>
<evidence type="ECO:0000256" key="1">
    <source>
        <dbReference type="ARBA" id="ARBA00007598"/>
    </source>
</evidence>
<gene>
    <name evidence="7" type="ORF">HAKA00212_LOCUS23507</name>
</gene>
<feature type="active site" evidence="4">
    <location>
        <position position="183"/>
    </location>
</feature>
<dbReference type="InterPro" id="IPR029154">
    <property type="entry name" value="HIBADH-like_NADP-bd"/>
</dbReference>
<dbReference type="InterPro" id="IPR008927">
    <property type="entry name" value="6-PGluconate_DH-like_C_sf"/>
</dbReference>
<protein>
    <recommendedName>
        <fullName evidence="8">6-phosphogluconate dehydrogenase NADP-binding domain-containing protein</fullName>
    </recommendedName>
</protein>
<dbReference type="Pfam" id="PF03446">
    <property type="entry name" value="NAD_binding_2"/>
    <property type="match status" value="1"/>
</dbReference>
<keyword evidence="2" id="KW-0560">Oxidoreductase</keyword>
<evidence type="ECO:0008006" key="8">
    <source>
        <dbReference type="Google" id="ProtNLM"/>
    </source>
</evidence>
<dbReference type="Pfam" id="PF14833">
    <property type="entry name" value="NAD_binding_11"/>
    <property type="match status" value="1"/>
</dbReference>
<evidence type="ECO:0000313" key="7">
    <source>
        <dbReference type="EMBL" id="CAE0646438.1"/>
    </source>
</evidence>
<reference evidence="7" key="1">
    <citation type="submission" date="2021-01" db="EMBL/GenBank/DDBJ databases">
        <authorList>
            <person name="Corre E."/>
            <person name="Pelletier E."/>
            <person name="Niang G."/>
            <person name="Scheremetjew M."/>
            <person name="Finn R."/>
            <person name="Kale V."/>
            <person name="Holt S."/>
            <person name="Cochrane G."/>
            <person name="Meng A."/>
            <person name="Brown T."/>
            <person name="Cohen L."/>
        </authorList>
    </citation>
    <scope>NUCLEOTIDE SEQUENCE</scope>
    <source>
        <strain evidence="7">CCMP3107</strain>
    </source>
</reference>
<proteinExistence type="inferred from homology"/>
<dbReference type="GO" id="GO:0050661">
    <property type="term" value="F:NADP binding"/>
    <property type="evidence" value="ECO:0007669"/>
    <property type="project" value="InterPro"/>
</dbReference>
<dbReference type="InterPro" id="IPR036291">
    <property type="entry name" value="NAD(P)-bd_dom_sf"/>
</dbReference>
<evidence type="ECO:0000256" key="4">
    <source>
        <dbReference type="PIRSR" id="PIRSR000103-1"/>
    </source>
</evidence>
<evidence type="ECO:0000259" key="5">
    <source>
        <dbReference type="Pfam" id="PF03446"/>
    </source>
</evidence>
<feature type="domain" description="6-phosphogluconate dehydrogenase NADP-binding" evidence="5">
    <location>
        <begin position="8"/>
        <end position="174"/>
    </location>
</feature>
<dbReference type="PANTHER" id="PTHR43580:SF2">
    <property type="entry name" value="CYTOKINE-LIKE NUCLEAR FACTOR N-PAC"/>
    <property type="match status" value="1"/>
</dbReference>
<dbReference type="PROSITE" id="PS00895">
    <property type="entry name" value="3_HYDROXYISOBUT_DH"/>
    <property type="match status" value="1"/>
</dbReference>
<evidence type="ECO:0000256" key="3">
    <source>
        <dbReference type="ARBA" id="ARBA00023027"/>
    </source>
</evidence>
<dbReference type="PIRSF" id="PIRSF000103">
    <property type="entry name" value="HIBADH"/>
    <property type="match status" value="1"/>
</dbReference>
<dbReference type="InterPro" id="IPR013328">
    <property type="entry name" value="6PGD_dom2"/>
</dbReference>
<dbReference type="EMBL" id="HBIU01053308">
    <property type="protein sequence ID" value="CAE0646438.1"/>
    <property type="molecule type" value="Transcribed_RNA"/>
</dbReference>
<keyword evidence="3" id="KW-0520">NAD</keyword>
<dbReference type="GO" id="GO:0051287">
    <property type="term" value="F:NAD binding"/>
    <property type="evidence" value="ECO:0007669"/>
    <property type="project" value="InterPro"/>
</dbReference>
<dbReference type="InterPro" id="IPR015815">
    <property type="entry name" value="HIBADH-related"/>
</dbReference>
<evidence type="ECO:0000256" key="2">
    <source>
        <dbReference type="ARBA" id="ARBA00023002"/>
    </source>
</evidence>
<accession>A0A6V1VYN4</accession>